<dbReference type="RefSeq" id="WP_093230067.1">
    <property type="nucleotide sequence ID" value="NZ_LT629803.1"/>
</dbReference>
<sequence>MAATLGRAGVQPLHEGCFDPVMAVDILELRIEEKSEPAVRQDQKAPNGHCVNIDVISTTLSAISAKKYGSELARDQALTCNQLVD</sequence>
<comment type="caution">
    <text evidence="1">The sequence shown here is derived from an EMBL/GenBank/DDBJ whole genome shotgun (WGS) entry which is preliminary data.</text>
</comment>
<dbReference type="OrthoDB" id="7031828at2"/>
<dbReference type="AlphaFoldDB" id="A0A4R4JUW0"/>
<name>A0A4R4JUW0_PSEVA</name>
<evidence type="ECO:0000313" key="1">
    <source>
        <dbReference type="EMBL" id="TDB58448.1"/>
    </source>
</evidence>
<dbReference type="EMBL" id="RRZK01000030">
    <property type="protein sequence ID" value="TDB58448.1"/>
    <property type="molecule type" value="Genomic_DNA"/>
</dbReference>
<evidence type="ECO:0000313" key="2">
    <source>
        <dbReference type="Proteomes" id="UP000295254"/>
    </source>
</evidence>
<proteinExistence type="predicted"/>
<keyword evidence="2" id="KW-1185">Reference proteome</keyword>
<gene>
    <name evidence="1" type="ORF">EIY72_23170</name>
</gene>
<reference evidence="2" key="1">
    <citation type="journal article" date="2019" name="bioRxiv">
        <title>Bacterially produced spermidine induces plant systemic susceptibility to pathogens.</title>
        <authorList>
            <person name="Melnyk R.A."/>
            <person name="Beskrovnaya P.A."/>
            <person name="Liu Z."/>
            <person name="Song Y."/>
            <person name="Haney C.H."/>
        </authorList>
    </citation>
    <scope>NUCLEOTIDE SEQUENCE [LARGE SCALE GENOMIC DNA]</scope>
    <source>
        <strain evidence="2">Dha-51</strain>
    </source>
</reference>
<dbReference type="Proteomes" id="UP000295254">
    <property type="component" value="Unassembled WGS sequence"/>
</dbReference>
<protein>
    <submittedName>
        <fullName evidence="1">Uncharacterized protein</fullName>
    </submittedName>
</protein>
<organism evidence="1 2">
    <name type="scientific">Pseudomonas vancouverensis</name>
    <dbReference type="NCBI Taxonomy" id="95300"/>
    <lineage>
        <taxon>Bacteria</taxon>
        <taxon>Pseudomonadati</taxon>
        <taxon>Pseudomonadota</taxon>
        <taxon>Gammaproteobacteria</taxon>
        <taxon>Pseudomonadales</taxon>
        <taxon>Pseudomonadaceae</taxon>
        <taxon>Pseudomonas</taxon>
    </lineage>
</organism>
<accession>A0A4R4JUW0</accession>